<dbReference type="AlphaFoldDB" id="A4WWQ9"/>
<dbReference type="SUPFAM" id="SSF51905">
    <property type="entry name" value="FAD/NAD(P)-binding domain"/>
    <property type="match status" value="1"/>
</dbReference>
<dbReference type="Gene3D" id="3.50.50.60">
    <property type="entry name" value="FAD/NAD(P)-binding domain"/>
    <property type="match status" value="1"/>
</dbReference>
<dbReference type="PANTHER" id="PTHR42923:SF17">
    <property type="entry name" value="AMINE OXIDASE DOMAIN-CONTAINING PROTEIN"/>
    <property type="match status" value="1"/>
</dbReference>
<evidence type="ECO:0000313" key="2">
    <source>
        <dbReference type="EMBL" id="ABP71823.1"/>
    </source>
</evidence>
<dbReference type="GO" id="GO:0016491">
    <property type="term" value="F:oxidoreductase activity"/>
    <property type="evidence" value="ECO:0007669"/>
    <property type="project" value="InterPro"/>
</dbReference>
<proteinExistence type="predicted"/>
<feature type="domain" description="Amine oxidase" evidence="1">
    <location>
        <begin position="21"/>
        <end position="296"/>
    </location>
</feature>
<organism evidence="2">
    <name type="scientific">Cereibacter sphaeroides (strain ATCC 17025 / ATH 2.4.3)</name>
    <name type="common">Rhodobacter sphaeroides</name>
    <dbReference type="NCBI Taxonomy" id="349102"/>
    <lineage>
        <taxon>Bacteria</taxon>
        <taxon>Pseudomonadati</taxon>
        <taxon>Pseudomonadota</taxon>
        <taxon>Alphaproteobacteria</taxon>
        <taxon>Rhodobacterales</taxon>
        <taxon>Paracoccaceae</taxon>
        <taxon>Cereibacter</taxon>
    </lineage>
</organism>
<dbReference type="InterPro" id="IPR002937">
    <property type="entry name" value="Amino_oxidase"/>
</dbReference>
<dbReference type="KEGG" id="rsq:Rsph17025_2937"/>
<gene>
    <name evidence="2" type="ordered locus">Rsph17025_2937</name>
</gene>
<dbReference type="EMBL" id="CP000661">
    <property type="protein sequence ID" value="ABP71823.1"/>
    <property type="molecule type" value="Genomic_DNA"/>
</dbReference>
<dbReference type="STRING" id="349102.Rsph17025_2937"/>
<dbReference type="BioCyc" id="RSPH349102:G1G8M-3034-MONOMER"/>
<dbReference type="HOGENOM" id="CLU_028123_1_0_5"/>
<dbReference type="Gene3D" id="1.10.405.20">
    <property type="match status" value="1"/>
</dbReference>
<dbReference type="Gene3D" id="3.30.70.1990">
    <property type="match status" value="1"/>
</dbReference>
<sequence length="430" mass="47873">MPFETSEFARRRVAVIGGGVSGMAAAHLLARDHAVVLFESEKRLGGHARTVLAGKRGDQPVDTGFIVFNKVNYPHLTRLFDELKVPVVKSDMSFGASVRGGRLEYGLKDLKAVFAQKRNALDPRFLNMLMDVLRFNAHAMEHADDPRMTIGELLARLELGNWFRDYYLLPISGAIWSTPSRGILDFPAQAMLRFFENHALLSHTGQHQWYTVAGGSVEYVSRLQASMASRGVDLRLGAGVAGVRREGGGVRVRAEGGDWEAFDEVIFATHSDDTLRLLSDATEAERSALGSVRYQPNRAVLHSDTSVMPKRRAAWASWVYLEPEDPQAPIDITYWMNSLQPIPEDDPLFVTLNGNRQVREELVHDVVTFRHPVYDLAAQLGVAALRMMNGERQTWFAGAWMRNGFHEDGFASAVDVVEAMRRRAATPVAA</sequence>
<dbReference type="InterPro" id="IPR036188">
    <property type="entry name" value="FAD/NAD-bd_sf"/>
</dbReference>
<dbReference type="eggNOG" id="COG2907">
    <property type="taxonomic scope" value="Bacteria"/>
</dbReference>
<dbReference type="InterPro" id="IPR050464">
    <property type="entry name" value="Zeta_carotene_desat/Oxidored"/>
</dbReference>
<name>A4WWQ9_CERS5</name>
<evidence type="ECO:0000259" key="1">
    <source>
        <dbReference type="Pfam" id="PF01593"/>
    </source>
</evidence>
<dbReference type="Pfam" id="PF01593">
    <property type="entry name" value="Amino_oxidase"/>
    <property type="match status" value="1"/>
</dbReference>
<protein>
    <submittedName>
        <fullName evidence="2">FAD dependent oxidoreductase</fullName>
    </submittedName>
</protein>
<dbReference type="PANTHER" id="PTHR42923">
    <property type="entry name" value="PROTOPORPHYRINOGEN OXIDASE"/>
    <property type="match status" value="1"/>
</dbReference>
<reference evidence="2" key="1">
    <citation type="submission" date="2007-04" db="EMBL/GenBank/DDBJ databases">
        <title>Complete sequence of chromosome of Rhodobacter sphaeroides ATCC 17025.</title>
        <authorList>
            <consortium name="US DOE Joint Genome Institute"/>
            <person name="Copeland A."/>
            <person name="Lucas S."/>
            <person name="Lapidus A."/>
            <person name="Barry K."/>
            <person name="Detter J.C."/>
            <person name="Glavina del Rio T."/>
            <person name="Hammon N."/>
            <person name="Israni S."/>
            <person name="Dalin E."/>
            <person name="Tice H."/>
            <person name="Pitluck S."/>
            <person name="Chertkov O."/>
            <person name="Brettin T."/>
            <person name="Bruce D."/>
            <person name="Han C."/>
            <person name="Schmutz J."/>
            <person name="Larimer F."/>
            <person name="Land M."/>
            <person name="Hauser L."/>
            <person name="Kyrpides N."/>
            <person name="Kim E."/>
            <person name="Richardson P."/>
            <person name="Mackenzie C."/>
            <person name="Choudhary M."/>
            <person name="Donohue T.J."/>
            <person name="Kaplan S."/>
        </authorList>
    </citation>
    <scope>NUCLEOTIDE SEQUENCE [LARGE SCALE GENOMIC DNA]</scope>
    <source>
        <strain evidence="2">ATCC 17025</strain>
    </source>
</reference>
<accession>A4WWQ9</accession>